<accession>A0ABR3YSL3</accession>
<feature type="region of interest" description="Disordered" evidence="1">
    <location>
        <begin position="212"/>
        <end position="232"/>
    </location>
</feature>
<keyword evidence="3" id="KW-1185">Reference proteome</keyword>
<evidence type="ECO:0000313" key="3">
    <source>
        <dbReference type="Proteomes" id="UP001583186"/>
    </source>
</evidence>
<evidence type="ECO:0000313" key="2">
    <source>
        <dbReference type="EMBL" id="KAL1890939.1"/>
    </source>
</evidence>
<comment type="caution">
    <text evidence="2">The sequence shown here is derived from an EMBL/GenBank/DDBJ whole genome shotgun (WGS) entry which is preliminary data.</text>
</comment>
<gene>
    <name evidence="2" type="ORF">Sste5346_007936</name>
</gene>
<dbReference type="Proteomes" id="UP001583186">
    <property type="component" value="Unassembled WGS sequence"/>
</dbReference>
<protein>
    <submittedName>
        <fullName evidence="2">Uncharacterized protein</fullName>
    </submittedName>
</protein>
<dbReference type="EMBL" id="JAWCUI010000057">
    <property type="protein sequence ID" value="KAL1890939.1"/>
    <property type="molecule type" value="Genomic_DNA"/>
</dbReference>
<feature type="region of interest" description="Disordered" evidence="1">
    <location>
        <begin position="1"/>
        <end position="27"/>
    </location>
</feature>
<evidence type="ECO:0000256" key="1">
    <source>
        <dbReference type="SAM" id="MobiDB-lite"/>
    </source>
</evidence>
<feature type="compositionally biased region" description="Low complexity" evidence="1">
    <location>
        <begin position="488"/>
        <end position="507"/>
    </location>
</feature>
<feature type="region of interest" description="Disordered" evidence="1">
    <location>
        <begin position="453"/>
        <end position="519"/>
    </location>
</feature>
<reference evidence="2 3" key="1">
    <citation type="journal article" date="2024" name="IMA Fungus">
        <title>IMA Genome - F19 : A genome assembly and annotation guide to empower mycologists, including annotated draft genome sequences of Ceratocystis pirilliformis, Diaporthe australafricana, Fusarium ophioides, Paecilomyces lecythidis, and Sporothrix stenoceras.</title>
        <authorList>
            <person name="Aylward J."/>
            <person name="Wilson A.M."/>
            <person name="Visagie C.M."/>
            <person name="Spraker J."/>
            <person name="Barnes I."/>
            <person name="Buitendag C."/>
            <person name="Ceriani C."/>
            <person name="Del Mar Angel L."/>
            <person name="du Plessis D."/>
            <person name="Fuchs T."/>
            <person name="Gasser K."/>
            <person name="Kramer D."/>
            <person name="Li W."/>
            <person name="Munsamy K."/>
            <person name="Piso A."/>
            <person name="Price J.L."/>
            <person name="Sonnekus B."/>
            <person name="Thomas C."/>
            <person name="van der Nest A."/>
            <person name="van Dijk A."/>
            <person name="van Heerden A."/>
            <person name="van Vuuren N."/>
            <person name="Yilmaz N."/>
            <person name="Duong T.A."/>
            <person name="van der Merwe N.A."/>
            <person name="Wingfield M.J."/>
            <person name="Wingfield B.D."/>
        </authorList>
    </citation>
    <scope>NUCLEOTIDE SEQUENCE [LARGE SCALE GENOMIC DNA]</scope>
    <source>
        <strain evidence="2 3">CMW 5346</strain>
    </source>
</reference>
<organism evidence="2 3">
    <name type="scientific">Sporothrix stenoceras</name>
    <dbReference type="NCBI Taxonomy" id="5173"/>
    <lineage>
        <taxon>Eukaryota</taxon>
        <taxon>Fungi</taxon>
        <taxon>Dikarya</taxon>
        <taxon>Ascomycota</taxon>
        <taxon>Pezizomycotina</taxon>
        <taxon>Sordariomycetes</taxon>
        <taxon>Sordariomycetidae</taxon>
        <taxon>Ophiostomatales</taxon>
        <taxon>Ophiostomataceae</taxon>
        <taxon>Sporothrix</taxon>
    </lineage>
</organism>
<name>A0ABR3YSL3_9PEZI</name>
<feature type="compositionally biased region" description="Polar residues" evidence="1">
    <location>
        <begin position="1"/>
        <end position="12"/>
    </location>
</feature>
<proteinExistence type="predicted"/>
<feature type="compositionally biased region" description="Low complexity" evidence="1">
    <location>
        <begin position="460"/>
        <end position="478"/>
    </location>
</feature>
<sequence>MVSRNLNQQGTSPDRVDDVGNAQDDGAQSRFPGAAFCWRLMFSMKPNKTREQVARWSFRFASKCKRGTARTYRKEETQTDLDVIDEERNIVADRFVLNPPTNNLNQMAAHITPQKLRAPEPMPIGPTGIKWDRIPTLNPDALRKKIQTEGGQAQERLFEEQERRRANHKYWQDMAKKRKREEEDAQWGKAEEERIKRAARIKTNPFARLYIPKPKTQRQQQQQQSTPQVSRTQIWMQTSRIQPPPRLMPSRIQNGQPHHMNLRSGRMVVTNGGNIHRWKCAVCRQTTACTRHHISWKGNYEMVDLCLVCEMRKNRGEVLNYVEDNFSDFGFDDNSSSTTNTDTSSDSDCVMNDVVDVYGQNNAQPAAAGGVDVQIQVDGATVNADDPVVPNVQQNVQPPVAVVPVAPTPGYLDMFWTNNPLRQLMQQVTSIDYSAILRIVVFGEPYLQVNVDQQKHQEQQEQQEQNVQPAEPVEVRQIARPRQRRVQPPRQARAAQAAQATQAGPAPRRQKIAVPLPGGIRRARAARQVPRVDPNDPRLFFGFLA</sequence>